<name>A0A1V1WC25_MYTSE</name>
<dbReference type="InterPro" id="IPR006170">
    <property type="entry name" value="PBP/GOBP"/>
</dbReference>
<feature type="signal peptide" evidence="5">
    <location>
        <begin position="1"/>
        <end position="15"/>
    </location>
</feature>
<evidence type="ECO:0000313" key="6">
    <source>
        <dbReference type="EMBL" id="JAV45893.1"/>
    </source>
</evidence>
<evidence type="ECO:0000256" key="4">
    <source>
        <dbReference type="ARBA" id="ARBA00022729"/>
    </source>
</evidence>
<dbReference type="PANTHER" id="PTHR11857">
    <property type="entry name" value="ODORANT BINDING PROTEIN-RELATED"/>
    <property type="match status" value="1"/>
</dbReference>
<accession>A0A1V1WC25</accession>
<feature type="chain" id="PRO_5013387545" evidence="5">
    <location>
        <begin position="16"/>
        <end position="147"/>
    </location>
</feature>
<dbReference type="CDD" id="cd23992">
    <property type="entry name" value="PBP_GOBP"/>
    <property type="match status" value="1"/>
</dbReference>
<dbReference type="InterPro" id="IPR036728">
    <property type="entry name" value="PBP_GOBP_sf"/>
</dbReference>
<dbReference type="EMBL" id="GENK01000020">
    <property type="protein sequence ID" value="JAV45893.1"/>
    <property type="molecule type" value="Transcribed_RNA"/>
</dbReference>
<proteinExistence type="inferred from homology"/>
<evidence type="ECO:0000256" key="5">
    <source>
        <dbReference type="SAM" id="SignalP"/>
    </source>
</evidence>
<dbReference type="Pfam" id="PF01395">
    <property type="entry name" value="PBP_GOBP"/>
    <property type="match status" value="1"/>
</dbReference>
<comment type="similarity">
    <text evidence="2">Belongs to the PBP/GOBP family.</text>
</comment>
<comment type="subcellular location">
    <subcellularLocation>
        <location evidence="1">Secreted</location>
    </subcellularLocation>
</comment>
<evidence type="ECO:0000256" key="3">
    <source>
        <dbReference type="ARBA" id="ARBA00022525"/>
    </source>
</evidence>
<dbReference type="SMART" id="SM00708">
    <property type="entry name" value="PhBP"/>
    <property type="match status" value="1"/>
</dbReference>
<dbReference type="Gene3D" id="1.10.238.20">
    <property type="entry name" value="Pheromone/general odorant binding protein domain"/>
    <property type="match status" value="1"/>
</dbReference>
<dbReference type="GO" id="GO:0007608">
    <property type="term" value="P:sensory perception of smell"/>
    <property type="evidence" value="ECO:0007669"/>
    <property type="project" value="TreeGrafter"/>
</dbReference>
<organism evidence="6">
    <name type="scientific">Mythimna separata</name>
    <name type="common">Oriental armyworm</name>
    <name type="synonym">Pseudaletia separata</name>
    <dbReference type="NCBI Taxonomy" id="271217"/>
    <lineage>
        <taxon>Eukaryota</taxon>
        <taxon>Metazoa</taxon>
        <taxon>Ecdysozoa</taxon>
        <taxon>Arthropoda</taxon>
        <taxon>Hexapoda</taxon>
        <taxon>Insecta</taxon>
        <taxon>Pterygota</taxon>
        <taxon>Neoptera</taxon>
        <taxon>Endopterygota</taxon>
        <taxon>Lepidoptera</taxon>
        <taxon>Glossata</taxon>
        <taxon>Ditrysia</taxon>
        <taxon>Noctuoidea</taxon>
        <taxon>Noctuidae</taxon>
        <taxon>Noctuinae</taxon>
        <taxon>Hadenini</taxon>
        <taxon>Mythimna</taxon>
    </lineage>
</organism>
<protein>
    <submittedName>
        <fullName evidence="6">Odorant binding protein 20</fullName>
    </submittedName>
</protein>
<gene>
    <name evidence="6" type="primary">obp20</name>
</gene>
<reference evidence="6" key="1">
    <citation type="journal article" date="2017" name="Comp. Biochem. Physiol. Part D Genomics Proteomics">
        <title>De novo analysis of the oriental armyworm Mythimna separata antennal transcriptome and expression patterns of odorant-binding proteins.</title>
        <authorList>
            <person name="Chang X.-Q."/>
            <person name="Nie X.-P."/>
            <person name="Zhang Z."/>
            <person name="Zeng F.-F."/>
            <person name="Lv L."/>
            <person name="Zhang S."/>
            <person name="Wang M.-Q."/>
        </authorList>
    </citation>
    <scope>NUCLEOTIDE SEQUENCE</scope>
    <source>
        <tissue evidence="6">Antennae</tissue>
    </source>
</reference>
<dbReference type="GO" id="GO:0005549">
    <property type="term" value="F:odorant binding"/>
    <property type="evidence" value="ECO:0007669"/>
    <property type="project" value="InterPro"/>
</dbReference>
<dbReference type="PANTHER" id="PTHR11857:SF43">
    <property type="entry name" value="GEO07291P1-RELATED"/>
    <property type="match status" value="1"/>
</dbReference>
<evidence type="ECO:0000256" key="1">
    <source>
        <dbReference type="ARBA" id="ARBA00004613"/>
    </source>
</evidence>
<dbReference type="AlphaFoldDB" id="A0A1V1WC25"/>
<evidence type="ECO:0000256" key="2">
    <source>
        <dbReference type="ARBA" id="ARBA00008098"/>
    </source>
</evidence>
<dbReference type="SUPFAM" id="SSF47565">
    <property type="entry name" value="Insect pheromone/odorant-binding proteins"/>
    <property type="match status" value="1"/>
</dbReference>
<sequence length="147" mass="16489">MFNVYFCVFVCGVLSLNIKASSLDDLKLKYVEVIIECSNDYPITVADMTELRKKIMPDSEPIKCLFACVYKKTGMMNEKGELSVDGVNEMSRKYLADDPAKIKKSEEFTEACKSVNDVAVNDGERGCERAALIFKCTVEKAPDFDLI</sequence>
<keyword evidence="4 5" id="KW-0732">Signal</keyword>
<keyword evidence="3" id="KW-0964">Secreted</keyword>
<dbReference type="GO" id="GO:0005615">
    <property type="term" value="C:extracellular space"/>
    <property type="evidence" value="ECO:0007669"/>
    <property type="project" value="TreeGrafter"/>
</dbReference>